<dbReference type="GO" id="GO:0005506">
    <property type="term" value="F:iron ion binding"/>
    <property type="evidence" value="ECO:0007669"/>
    <property type="project" value="InterPro"/>
</dbReference>
<dbReference type="PANTHER" id="PTHR24292">
    <property type="entry name" value="CYTOCHROME P450"/>
    <property type="match status" value="1"/>
</dbReference>
<dbReference type="AlphaFoldDB" id="A0A6J1WVS5"/>
<evidence type="ECO:0000256" key="9">
    <source>
        <dbReference type="ARBA" id="ARBA00022848"/>
    </source>
</evidence>
<comment type="cofactor">
    <cofactor evidence="1 15">
        <name>heme</name>
        <dbReference type="ChEBI" id="CHEBI:30413"/>
    </cofactor>
</comment>
<keyword evidence="7 15" id="KW-0479">Metal-binding</keyword>
<dbReference type="GO" id="GO:0005789">
    <property type="term" value="C:endoplasmic reticulum membrane"/>
    <property type="evidence" value="ECO:0007669"/>
    <property type="project" value="UniProtKB-SubCell"/>
</dbReference>
<dbReference type="Proteomes" id="UP001652740">
    <property type="component" value="Unplaced"/>
</dbReference>
<keyword evidence="13 17" id="KW-0472">Membrane</keyword>
<dbReference type="EC" id="1.14.14.1" evidence="5"/>
<keyword evidence="17" id="KW-1133">Transmembrane helix</keyword>
<dbReference type="Pfam" id="PF00067">
    <property type="entry name" value="p450"/>
    <property type="match status" value="1"/>
</dbReference>
<dbReference type="PRINTS" id="PR00463">
    <property type="entry name" value="EP450I"/>
</dbReference>
<dbReference type="Gene3D" id="1.10.630.10">
    <property type="entry name" value="Cytochrome P450"/>
    <property type="match status" value="1"/>
</dbReference>
<accession>A0A6J1WVS5</accession>
<keyword evidence="18" id="KW-1185">Reference proteome</keyword>
<name>A0A6J1WVS5_GALME</name>
<dbReference type="SUPFAM" id="SSF48264">
    <property type="entry name" value="Cytochrome P450"/>
    <property type="match status" value="1"/>
</dbReference>
<evidence type="ECO:0000256" key="14">
    <source>
        <dbReference type="ARBA" id="ARBA00047827"/>
    </source>
</evidence>
<dbReference type="CDD" id="cd11056">
    <property type="entry name" value="CYP6-like"/>
    <property type="match status" value="1"/>
</dbReference>
<dbReference type="InterPro" id="IPR050476">
    <property type="entry name" value="Insect_CytP450_Detox"/>
</dbReference>
<evidence type="ECO:0000256" key="7">
    <source>
        <dbReference type="ARBA" id="ARBA00022723"/>
    </source>
</evidence>
<evidence type="ECO:0000256" key="8">
    <source>
        <dbReference type="ARBA" id="ARBA00022824"/>
    </source>
</evidence>
<feature type="binding site" description="axial binding residue" evidence="15">
    <location>
        <position position="450"/>
    </location>
    <ligand>
        <name>heme</name>
        <dbReference type="ChEBI" id="CHEBI:30413"/>
    </ligand>
    <ligandPart>
        <name>Fe</name>
        <dbReference type="ChEBI" id="CHEBI:18248"/>
    </ligandPart>
</feature>
<dbReference type="GO" id="GO:0016712">
    <property type="term" value="F:oxidoreductase activity, acting on paired donors, with incorporation or reduction of molecular oxygen, reduced flavin or flavoprotein as one donor, and incorporation of one atom of oxygen"/>
    <property type="evidence" value="ECO:0007669"/>
    <property type="project" value="UniProtKB-EC"/>
</dbReference>
<dbReference type="InParanoid" id="A0A6J1WVS5"/>
<evidence type="ECO:0000256" key="13">
    <source>
        <dbReference type="ARBA" id="ARBA00023136"/>
    </source>
</evidence>
<reference evidence="19" key="1">
    <citation type="submission" date="2025-08" db="UniProtKB">
        <authorList>
            <consortium name="RefSeq"/>
        </authorList>
    </citation>
    <scope>IDENTIFICATION</scope>
    <source>
        <tissue evidence="19">Whole larvae</tissue>
    </source>
</reference>
<evidence type="ECO:0000256" key="16">
    <source>
        <dbReference type="RuleBase" id="RU000461"/>
    </source>
</evidence>
<dbReference type="InterPro" id="IPR036396">
    <property type="entry name" value="Cyt_P450_sf"/>
</dbReference>
<keyword evidence="9" id="KW-0492">Microsome</keyword>
<dbReference type="PANTHER" id="PTHR24292:SF54">
    <property type="entry name" value="CYP9F3-RELATED"/>
    <property type="match status" value="1"/>
</dbReference>
<protein>
    <recommendedName>
        <fullName evidence="5">unspecific monooxygenase</fullName>
        <ecNumber evidence="5">1.14.14.1</ecNumber>
    </recommendedName>
</protein>
<keyword evidence="8" id="KW-0256">Endoplasmic reticulum</keyword>
<comment type="similarity">
    <text evidence="4 16">Belongs to the cytochrome P450 family.</text>
</comment>
<evidence type="ECO:0000256" key="2">
    <source>
        <dbReference type="ARBA" id="ARBA00004174"/>
    </source>
</evidence>
<dbReference type="InterPro" id="IPR002401">
    <property type="entry name" value="Cyt_P450_E_grp-I"/>
</dbReference>
<evidence type="ECO:0000256" key="3">
    <source>
        <dbReference type="ARBA" id="ARBA00004406"/>
    </source>
</evidence>
<comment type="subcellular location">
    <subcellularLocation>
        <location evidence="3">Endoplasmic reticulum membrane</location>
        <topology evidence="3">Peripheral membrane protein</topology>
    </subcellularLocation>
    <subcellularLocation>
        <location evidence="2">Microsome membrane</location>
        <topology evidence="2">Peripheral membrane protein</topology>
    </subcellularLocation>
</comment>
<evidence type="ECO:0000256" key="17">
    <source>
        <dbReference type="SAM" id="Phobius"/>
    </source>
</evidence>
<sequence>MDIIYIPLVLIALLYSLYYYFTRTFNYWKERGIVGPEPIPLFGNLKNSTFRYENIGETVARIYHEYPNQKLVGIFTMTSPTLLIRDLDIIKHVVIKDFDQFSDRGVELNKKGLGENLFHAETNTWRVLRNRFTPLFTSGKLKNMVKLMTERGDRFIKYVECITKDKAEHKVHSLVQRYTMSTIAACAFGMDIDDISDNNPVIKTLYRIDRELFTIRYSFEFILMYPRLLKKLNMSFFPKYVIDFFYKLTKTIIDERQGKPTNRKDFMDLILELREQKEIHSTKKNDSDKQTHVEITESVIAAQSFIFFAAGYETSATTMSYVLYLLAKNPHIQEKLHQEIDKTLEKHNGELTYDAIQDMTYLSKIFDETLRMFPIVSQLQRCAQSDYKIPGTDIVISKDQIVLISPLGIHHDPKYYPNPEVFDPERFNPEVVGTRHPCAYLPFGLGPRNCIGMRFAKVQSSICIIKLLSKFRVEPSENTLKEMHFDPMRGVLTPSDGLLVNIVQRC</sequence>
<dbReference type="FunCoup" id="A0A6J1WVS5">
    <property type="interactions" value="12"/>
</dbReference>
<keyword evidence="17" id="KW-0812">Transmembrane</keyword>
<feature type="transmembrane region" description="Helical" evidence="17">
    <location>
        <begin position="6"/>
        <end position="21"/>
    </location>
</feature>
<dbReference type="RefSeq" id="XP_026760052.2">
    <property type="nucleotide sequence ID" value="XM_026904251.3"/>
</dbReference>
<evidence type="ECO:0000256" key="6">
    <source>
        <dbReference type="ARBA" id="ARBA00022617"/>
    </source>
</evidence>
<proteinExistence type="inferred from homology"/>
<keyword evidence="12 16" id="KW-0503">Monooxygenase</keyword>
<dbReference type="InterPro" id="IPR001128">
    <property type="entry name" value="Cyt_P450"/>
</dbReference>
<dbReference type="KEGG" id="gmw:113519197"/>
<evidence type="ECO:0000256" key="1">
    <source>
        <dbReference type="ARBA" id="ARBA00001971"/>
    </source>
</evidence>
<dbReference type="GeneID" id="113519197"/>
<keyword evidence="6 15" id="KW-0349">Heme</keyword>
<comment type="catalytic activity">
    <reaction evidence="14">
        <text>an organic molecule + reduced [NADPH--hemoprotein reductase] + O2 = an alcohol + oxidized [NADPH--hemoprotein reductase] + H2O + H(+)</text>
        <dbReference type="Rhea" id="RHEA:17149"/>
        <dbReference type="Rhea" id="RHEA-COMP:11964"/>
        <dbReference type="Rhea" id="RHEA-COMP:11965"/>
        <dbReference type="ChEBI" id="CHEBI:15377"/>
        <dbReference type="ChEBI" id="CHEBI:15378"/>
        <dbReference type="ChEBI" id="CHEBI:15379"/>
        <dbReference type="ChEBI" id="CHEBI:30879"/>
        <dbReference type="ChEBI" id="CHEBI:57618"/>
        <dbReference type="ChEBI" id="CHEBI:58210"/>
        <dbReference type="ChEBI" id="CHEBI:142491"/>
        <dbReference type="EC" id="1.14.14.1"/>
    </reaction>
</comment>
<evidence type="ECO:0000256" key="10">
    <source>
        <dbReference type="ARBA" id="ARBA00023002"/>
    </source>
</evidence>
<dbReference type="PRINTS" id="PR00385">
    <property type="entry name" value="P450"/>
</dbReference>
<evidence type="ECO:0000256" key="15">
    <source>
        <dbReference type="PIRSR" id="PIRSR602401-1"/>
    </source>
</evidence>
<dbReference type="GO" id="GO:0020037">
    <property type="term" value="F:heme binding"/>
    <property type="evidence" value="ECO:0007669"/>
    <property type="project" value="InterPro"/>
</dbReference>
<dbReference type="InterPro" id="IPR017972">
    <property type="entry name" value="Cyt_P450_CS"/>
</dbReference>
<evidence type="ECO:0000313" key="19">
    <source>
        <dbReference type="RefSeq" id="XP_026760052.2"/>
    </source>
</evidence>
<keyword evidence="10 16" id="KW-0560">Oxidoreductase</keyword>
<evidence type="ECO:0000256" key="11">
    <source>
        <dbReference type="ARBA" id="ARBA00023004"/>
    </source>
</evidence>
<gene>
    <name evidence="19" type="primary">LOC113519197</name>
</gene>
<evidence type="ECO:0000256" key="4">
    <source>
        <dbReference type="ARBA" id="ARBA00010617"/>
    </source>
</evidence>
<evidence type="ECO:0000313" key="18">
    <source>
        <dbReference type="Proteomes" id="UP001652740"/>
    </source>
</evidence>
<evidence type="ECO:0000256" key="5">
    <source>
        <dbReference type="ARBA" id="ARBA00012109"/>
    </source>
</evidence>
<evidence type="ECO:0000256" key="12">
    <source>
        <dbReference type="ARBA" id="ARBA00023033"/>
    </source>
</evidence>
<keyword evidence="11 15" id="KW-0408">Iron</keyword>
<dbReference type="PROSITE" id="PS00086">
    <property type="entry name" value="CYTOCHROME_P450"/>
    <property type="match status" value="1"/>
</dbReference>
<organism evidence="18 19">
    <name type="scientific">Galleria mellonella</name>
    <name type="common">Greater wax moth</name>
    <dbReference type="NCBI Taxonomy" id="7137"/>
    <lineage>
        <taxon>Eukaryota</taxon>
        <taxon>Metazoa</taxon>
        <taxon>Ecdysozoa</taxon>
        <taxon>Arthropoda</taxon>
        <taxon>Hexapoda</taxon>
        <taxon>Insecta</taxon>
        <taxon>Pterygota</taxon>
        <taxon>Neoptera</taxon>
        <taxon>Endopterygota</taxon>
        <taxon>Lepidoptera</taxon>
        <taxon>Glossata</taxon>
        <taxon>Ditrysia</taxon>
        <taxon>Pyraloidea</taxon>
        <taxon>Pyralidae</taxon>
        <taxon>Galleriinae</taxon>
        <taxon>Galleria</taxon>
    </lineage>
</organism>